<accession>T1J985</accession>
<dbReference type="Gene3D" id="1.20.1250.20">
    <property type="entry name" value="MFS general substrate transporter like domains"/>
    <property type="match status" value="2"/>
</dbReference>
<dbReference type="eggNOG" id="KOG0255">
    <property type="taxonomic scope" value="Eukaryota"/>
</dbReference>
<dbReference type="EMBL" id="JH431970">
    <property type="status" value="NOT_ANNOTATED_CDS"/>
    <property type="molecule type" value="Genomic_DNA"/>
</dbReference>
<keyword evidence="7" id="KW-1185">Reference proteome</keyword>
<evidence type="ECO:0000313" key="7">
    <source>
        <dbReference type="Proteomes" id="UP000014500"/>
    </source>
</evidence>
<evidence type="ECO:0000256" key="3">
    <source>
        <dbReference type="ARBA" id="ARBA00022989"/>
    </source>
</evidence>
<dbReference type="EnsemblMetazoa" id="SMAR010277-RA">
    <property type="protein sequence ID" value="SMAR010277-PA"/>
    <property type="gene ID" value="SMAR010277"/>
</dbReference>
<organism evidence="6 7">
    <name type="scientific">Strigamia maritima</name>
    <name type="common">European centipede</name>
    <name type="synonym">Geophilus maritimus</name>
    <dbReference type="NCBI Taxonomy" id="126957"/>
    <lineage>
        <taxon>Eukaryota</taxon>
        <taxon>Metazoa</taxon>
        <taxon>Ecdysozoa</taxon>
        <taxon>Arthropoda</taxon>
        <taxon>Myriapoda</taxon>
        <taxon>Chilopoda</taxon>
        <taxon>Pleurostigmophora</taxon>
        <taxon>Geophilomorpha</taxon>
        <taxon>Linotaeniidae</taxon>
        <taxon>Strigamia</taxon>
    </lineage>
</organism>
<keyword evidence="4 5" id="KW-0472">Membrane</keyword>
<evidence type="ECO:0000256" key="4">
    <source>
        <dbReference type="ARBA" id="ARBA00023136"/>
    </source>
</evidence>
<name>T1J985_STRMM</name>
<dbReference type="SUPFAM" id="SSF103473">
    <property type="entry name" value="MFS general substrate transporter"/>
    <property type="match status" value="2"/>
</dbReference>
<feature type="transmembrane region" description="Helical" evidence="5">
    <location>
        <begin position="21"/>
        <end position="47"/>
    </location>
</feature>
<evidence type="ECO:0000256" key="1">
    <source>
        <dbReference type="ARBA" id="ARBA00004141"/>
    </source>
</evidence>
<proteinExistence type="predicted"/>
<evidence type="ECO:0000256" key="5">
    <source>
        <dbReference type="SAM" id="Phobius"/>
    </source>
</evidence>
<sequence length="594" mass="67473">MARKNLDDFLSEFGNPGRCQLLYSLIIIFIMMQWAMLQGFNIVMTYIPEHRCKYPSLLQSDNFTILNTSKCTVSRSNFMTNVDEVINCPNGWNYTTLKGEIYPSNEFNLVCHRQHLFRFALTIPYVGVMIGGLLFGYLSDKFLPESVTWLMSQSKLNETERVLTKFSKYNNISISPTIRQDIEEQIQDMQHRYSGSSSFDNTKKLFSNGTLRKIMFSSMYLMFINATVNNGLSFSLSALKGNVYNNYLINAGIQIFIMAIFLALFTKFGRVKILIALFFSSGVLCAVGFNILYYTPDLDVLQNIGIYMAFVSRNLAYACTSMISTYISELLPTFLRSSGLGISFTIYRLGSTVTPEILYRLNHIWQPLPQTLYGIWQMVAVAVLCILPETFNRFTNYLVIGGLSFSISALEGSVYTNYLINSILQIFILAIGLALFNRFGRIRIFIILFASSGLLCAGGYILIFYSKNWYQWIQLLALFMALVSRNITSAIAGMLSTYAAELLPTFLRSTGLGVYSTASRFGSILTPQILYTLNHVWEPLPQTLYGALMLIAVIVIWFLPETFSRSMPHSLADVDKIREKSQDEEKTPLLRETK</sequence>
<dbReference type="STRING" id="126957.T1J985"/>
<feature type="transmembrane region" description="Helical" evidence="5">
    <location>
        <begin position="418"/>
        <end position="437"/>
    </location>
</feature>
<reference evidence="7" key="1">
    <citation type="submission" date="2011-05" db="EMBL/GenBank/DDBJ databases">
        <authorList>
            <person name="Richards S.R."/>
            <person name="Qu J."/>
            <person name="Jiang H."/>
            <person name="Jhangiani S.N."/>
            <person name="Agravi P."/>
            <person name="Goodspeed R."/>
            <person name="Gross S."/>
            <person name="Mandapat C."/>
            <person name="Jackson L."/>
            <person name="Mathew T."/>
            <person name="Pu L."/>
            <person name="Thornton R."/>
            <person name="Saada N."/>
            <person name="Wilczek-Boney K.B."/>
            <person name="Lee S."/>
            <person name="Kovar C."/>
            <person name="Wu Y."/>
            <person name="Scherer S.E."/>
            <person name="Worley K.C."/>
            <person name="Muzny D.M."/>
            <person name="Gibbs R."/>
        </authorList>
    </citation>
    <scope>NUCLEOTIDE SEQUENCE</scope>
    <source>
        <strain evidence="7">Brora</strain>
    </source>
</reference>
<protein>
    <recommendedName>
        <fullName evidence="8">Major facilitator superfamily (MFS) profile domain-containing protein</fullName>
    </recommendedName>
</protein>
<comment type="subcellular location">
    <subcellularLocation>
        <location evidence="1">Membrane</location>
        <topology evidence="1">Multi-pass membrane protein</topology>
    </subcellularLocation>
</comment>
<evidence type="ECO:0000313" key="6">
    <source>
        <dbReference type="EnsemblMetazoa" id="SMAR010277-PA"/>
    </source>
</evidence>
<keyword evidence="3 5" id="KW-1133">Transmembrane helix</keyword>
<evidence type="ECO:0000256" key="2">
    <source>
        <dbReference type="ARBA" id="ARBA00022692"/>
    </source>
</evidence>
<feature type="transmembrane region" description="Helical" evidence="5">
    <location>
        <begin position="214"/>
        <end position="235"/>
    </location>
</feature>
<dbReference type="InterPro" id="IPR036259">
    <property type="entry name" value="MFS_trans_sf"/>
</dbReference>
<evidence type="ECO:0008006" key="8">
    <source>
        <dbReference type="Google" id="ProtNLM"/>
    </source>
</evidence>
<keyword evidence="2 5" id="KW-0812">Transmembrane</keyword>
<dbReference type="AlphaFoldDB" id="T1J985"/>
<feature type="transmembrane region" description="Helical" evidence="5">
    <location>
        <begin position="247"/>
        <end position="266"/>
    </location>
</feature>
<dbReference type="Proteomes" id="UP000014500">
    <property type="component" value="Unassembled WGS sequence"/>
</dbReference>
<feature type="transmembrane region" description="Helical" evidence="5">
    <location>
        <begin position="273"/>
        <end position="294"/>
    </location>
</feature>
<feature type="transmembrane region" description="Helical" evidence="5">
    <location>
        <begin position="444"/>
        <end position="466"/>
    </location>
</feature>
<feature type="transmembrane region" description="Helical" evidence="5">
    <location>
        <begin position="116"/>
        <end position="138"/>
    </location>
</feature>
<feature type="transmembrane region" description="Helical" evidence="5">
    <location>
        <begin position="370"/>
        <end position="387"/>
    </location>
</feature>
<dbReference type="GO" id="GO:0016020">
    <property type="term" value="C:membrane"/>
    <property type="evidence" value="ECO:0007669"/>
    <property type="project" value="UniProtKB-SubCell"/>
</dbReference>
<dbReference type="PhylomeDB" id="T1J985"/>
<dbReference type="PANTHER" id="PTHR24064">
    <property type="entry name" value="SOLUTE CARRIER FAMILY 22 MEMBER"/>
    <property type="match status" value="1"/>
</dbReference>
<feature type="transmembrane region" description="Helical" evidence="5">
    <location>
        <begin position="543"/>
        <end position="560"/>
    </location>
</feature>
<dbReference type="HOGENOM" id="CLU_001265_33_4_1"/>
<reference evidence="6" key="2">
    <citation type="submission" date="2015-02" db="UniProtKB">
        <authorList>
            <consortium name="EnsemblMetazoa"/>
        </authorList>
    </citation>
    <scope>IDENTIFICATION</scope>
</reference>